<evidence type="ECO:0000256" key="1">
    <source>
        <dbReference type="ARBA" id="ARBA00022679"/>
    </source>
</evidence>
<dbReference type="InterPro" id="IPR005467">
    <property type="entry name" value="His_kinase_dom"/>
</dbReference>
<dbReference type="InterPro" id="IPR003594">
    <property type="entry name" value="HATPase_dom"/>
</dbReference>
<keyword evidence="3" id="KW-0902">Two-component regulatory system</keyword>
<keyword evidence="7" id="KW-1185">Reference proteome</keyword>
<protein>
    <submittedName>
        <fullName evidence="6">Oxygen sensor histidine kinase NreB</fullName>
        <ecNumber evidence="6">2.7.13.3</ecNumber>
    </submittedName>
</protein>
<proteinExistence type="predicted"/>
<keyword evidence="4" id="KW-0472">Membrane</keyword>
<dbReference type="PANTHER" id="PTHR24421:SF58">
    <property type="entry name" value="SIGNAL TRANSDUCTION HISTIDINE-PROTEIN KINASE_PHOSPHATASE UHPB"/>
    <property type="match status" value="1"/>
</dbReference>
<name>A0A1E3GRF0_9GAMM</name>
<keyword evidence="4" id="KW-1133">Transmembrane helix</keyword>
<dbReference type="RefSeq" id="WP_069296192.1">
    <property type="nucleotide sequence ID" value="NZ_MCRI01000017.1"/>
</dbReference>
<dbReference type="Pfam" id="PF07730">
    <property type="entry name" value="HisKA_3"/>
    <property type="match status" value="1"/>
</dbReference>
<dbReference type="SMART" id="SM00387">
    <property type="entry name" value="HATPase_c"/>
    <property type="match status" value="1"/>
</dbReference>
<dbReference type="InterPro" id="IPR011712">
    <property type="entry name" value="Sig_transdc_His_kin_sub3_dim/P"/>
</dbReference>
<dbReference type="PROSITE" id="PS50109">
    <property type="entry name" value="HIS_KIN"/>
    <property type="match status" value="1"/>
</dbReference>
<evidence type="ECO:0000256" key="4">
    <source>
        <dbReference type="SAM" id="Phobius"/>
    </source>
</evidence>
<sequence length="451" mass="50446">MNLILQVNLIIVMVFIIMCGLGVKSTLDDIRLRVDHELDVSTEVANYVIEAQIARVEMALSQQDLSLSEWSSLFHLKDLHDISHVDIELIANNGVLLDSNHPTTANLPTGLPLWLEKRLKTYLGHTEVIITPIIIAGQHKGDIVISPNFRAEWNDIHAYIKKSLMPLILTFFIGSLIIAIIASLILWPVTDMLPKKNQHTQPSRSPFALLRLNQLLAVNKQLKLLKQRYVDTDQKVDVLNQQLMTIQESERKRLSAELHDEIGQHLTAIQFDLNNIKHSASLDEAKTSAAAIDSVHSRMTTIVRSMLQRLRPPELTELGVKGAVTELFNDWVIRHPHHHANLLIEGDFNQLDETRQLTLYRIVQECLTNISRHAGAENVQVDVNLQCNHDSVYISVNDNGNGYHPELSNNGYGLTGMRERVEALSGSFDIATGPGKGVALSASFPTQGVAE</sequence>
<dbReference type="PATRIC" id="fig|291169.3.peg.1763"/>
<evidence type="ECO:0000256" key="3">
    <source>
        <dbReference type="ARBA" id="ARBA00023012"/>
    </source>
</evidence>
<dbReference type="CDD" id="cd16917">
    <property type="entry name" value="HATPase_UhpB-NarQ-NarX-like"/>
    <property type="match status" value="1"/>
</dbReference>
<dbReference type="InterPro" id="IPR050482">
    <property type="entry name" value="Sensor_HK_TwoCompSys"/>
</dbReference>
<feature type="transmembrane region" description="Helical" evidence="4">
    <location>
        <begin position="167"/>
        <end position="189"/>
    </location>
</feature>
<dbReference type="EC" id="2.7.13.3" evidence="6"/>
<evidence type="ECO:0000259" key="5">
    <source>
        <dbReference type="PROSITE" id="PS50109"/>
    </source>
</evidence>
<dbReference type="InterPro" id="IPR036890">
    <property type="entry name" value="HATPase_C_sf"/>
</dbReference>
<dbReference type="GO" id="GO:0046983">
    <property type="term" value="F:protein dimerization activity"/>
    <property type="evidence" value="ECO:0007669"/>
    <property type="project" value="InterPro"/>
</dbReference>
<keyword evidence="1 6" id="KW-0808">Transferase</keyword>
<dbReference type="PANTHER" id="PTHR24421">
    <property type="entry name" value="NITRATE/NITRITE SENSOR PROTEIN NARX-RELATED"/>
    <property type="match status" value="1"/>
</dbReference>
<dbReference type="STRING" id="291169.A9E74_01754"/>
<evidence type="ECO:0000313" key="6">
    <source>
        <dbReference type="EMBL" id="ODN66584.1"/>
    </source>
</evidence>
<dbReference type="EMBL" id="MCRI01000017">
    <property type="protein sequence ID" value="ODN66584.1"/>
    <property type="molecule type" value="Genomic_DNA"/>
</dbReference>
<gene>
    <name evidence="6" type="primary">nreB_2</name>
    <name evidence="6" type="ORF">A9E74_01754</name>
</gene>
<dbReference type="AlphaFoldDB" id="A0A1E3GRF0"/>
<dbReference type="Proteomes" id="UP000094379">
    <property type="component" value="Unassembled WGS sequence"/>
</dbReference>
<accession>A0A1E3GRF0</accession>
<dbReference type="Gene3D" id="1.20.5.1930">
    <property type="match status" value="1"/>
</dbReference>
<reference evidence="6 7" key="1">
    <citation type="submission" date="2016-07" db="EMBL/GenBank/DDBJ databases">
        <title>Draft Genome Sequence of Methylophaga muralis Bur 1.</title>
        <authorList>
            <person name="Vasilenko O.V."/>
            <person name="Doronina N.V."/>
            <person name="Shmareva M.N."/>
            <person name="Tarlachkov S.V."/>
            <person name="Mustakhimov I."/>
            <person name="Trotsenko Y.A."/>
        </authorList>
    </citation>
    <scope>NUCLEOTIDE SEQUENCE [LARGE SCALE GENOMIC DNA]</scope>
    <source>
        <strain evidence="6 7">Bur 1</strain>
    </source>
</reference>
<evidence type="ECO:0000313" key="7">
    <source>
        <dbReference type="Proteomes" id="UP000094379"/>
    </source>
</evidence>
<dbReference type="Pfam" id="PF02518">
    <property type="entry name" value="HATPase_c"/>
    <property type="match status" value="1"/>
</dbReference>
<evidence type="ECO:0000256" key="2">
    <source>
        <dbReference type="ARBA" id="ARBA00022777"/>
    </source>
</evidence>
<feature type="domain" description="Histidine kinase" evidence="5">
    <location>
        <begin position="257"/>
        <end position="448"/>
    </location>
</feature>
<dbReference type="SUPFAM" id="SSF55874">
    <property type="entry name" value="ATPase domain of HSP90 chaperone/DNA topoisomerase II/histidine kinase"/>
    <property type="match status" value="1"/>
</dbReference>
<dbReference type="GO" id="GO:0000155">
    <property type="term" value="F:phosphorelay sensor kinase activity"/>
    <property type="evidence" value="ECO:0007669"/>
    <property type="project" value="InterPro"/>
</dbReference>
<organism evidence="6 7">
    <name type="scientific">Methylophaga muralis</name>
    <dbReference type="NCBI Taxonomy" id="291169"/>
    <lineage>
        <taxon>Bacteria</taxon>
        <taxon>Pseudomonadati</taxon>
        <taxon>Pseudomonadota</taxon>
        <taxon>Gammaproteobacteria</taxon>
        <taxon>Thiotrichales</taxon>
        <taxon>Piscirickettsiaceae</taxon>
        <taxon>Methylophaga</taxon>
    </lineage>
</organism>
<dbReference type="GO" id="GO:0016020">
    <property type="term" value="C:membrane"/>
    <property type="evidence" value="ECO:0007669"/>
    <property type="project" value="InterPro"/>
</dbReference>
<feature type="transmembrane region" description="Helical" evidence="4">
    <location>
        <begin position="6"/>
        <end position="23"/>
    </location>
</feature>
<dbReference type="Gene3D" id="3.30.565.10">
    <property type="entry name" value="Histidine kinase-like ATPase, C-terminal domain"/>
    <property type="match status" value="1"/>
</dbReference>
<keyword evidence="4" id="KW-0812">Transmembrane</keyword>
<comment type="caution">
    <text evidence="6">The sequence shown here is derived from an EMBL/GenBank/DDBJ whole genome shotgun (WGS) entry which is preliminary data.</text>
</comment>
<keyword evidence="2 6" id="KW-0418">Kinase</keyword>